<evidence type="ECO:0000256" key="1">
    <source>
        <dbReference type="SAM" id="Phobius"/>
    </source>
</evidence>
<dbReference type="AlphaFoldDB" id="A0A839RM24"/>
<proteinExistence type="predicted"/>
<keyword evidence="1" id="KW-0472">Membrane</keyword>
<dbReference type="RefSeq" id="WP_064442172.1">
    <property type="nucleotide sequence ID" value="NZ_BDDI01000020.1"/>
</dbReference>
<sequence>MTIQHQPAELVEQRKRHIRRFANVMDSRFRIPGTKQTFGIDPILGLVPGGGDAVGMVISAGIVIQAVRFGARGSTLALMLFNVAIDAIFGAIPILGTVFDVWFKANNRNVALLDRHVTDPELTRAQIRRRVFWLIVLVVLFTLLLLIVLLVGIVALIAWLLNR</sequence>
<organism evidence="2 3">
    <name type="scientific">Hoyosella altamirensis</name>
    <dbReference type="NCBI Taxonomy" id="616997"/>
    <lineage>
        <taxon>Bacteria</taxon>
        <taxon>Bacillati</taxon>
        <taxon>Actinomycetota</taxon>
        <taxon>Actinomycetes</taxon>
        <taxon>Mycobacteriales</taxon>
        <taxon>Hoyosellaceae</taxon>
        <taxon>Hoyosella</taxon>
    </lineage>
</organism>
<protein>
    <recommendedName>
        <fullName evidence="4">DUF4112 domain-containing protein</fullName>
    </recommendedName>
</protein>
<keyword evidence="3" id="KW-1185">Reference proteome</keyword>
<keyword evidence="1" id="KW-0812">Transmembrane</keyword>
<comment type="caution">
    <text evidence="2">The sequence shown here is derived from an EMBL/GenBank/DDBJ whole genome shotgun (WGS) entry which is preliminary data.</text>
</comment>
<reference evidence="2 3" key="1">
    <citation type="submission" date="2020-08" db="EMBL/GenBank/DDBJ databases">
        <title>Sequencing the genomes of 1000 actinobacteria strains.</title>
        <authorList>
            <person name="Klenk H.-P."/>
        </authorList>
    </citation>
    <scope>NUCLEOTIDE SEQUENCE [LARGE SCALE GENOMIC DNA]</scope>
    <source>
        <strain evidence="2 3">DSM 45258</strain>
    </source>
</reference>
<dbReference type="PANTHER" id="PTHR35519">
    <property type="entry name" value="MEMBRANE PROTEINS"/>
    <property type="match status" value="1"/>
</dbReference>
<accession>A0A839RM24</accession>
<dbReference type="Pfam" id="PF13430">
    <property type="entry name" value="DUF4112"/>
    <property type="match status" value="1"/>
</dbReference>
<evidence type="ECO:0000313" key="2">
    <source>
        <dbReference type="EMBL" id="MBB3037001.1"/>
    </source>
</evidence>
<dbReference type="EMBL" id="JACHWS010000001">
    <property type="protein sequence ID" value="MBB3037001.1"/>
    <property type="molecule type" value="Genomic_DNA"/>
</dbReference>
<evidence type="ECO:0008006" key="4">
    <source>
        <dbReference type="Google" id="ProtNLM"/>
    </source>
</evidence>
<evidence type="ECO:0000313" key="3">
    <source>
        <dbReference type="Proteomes" id="UP000567922"/>
    </source>
</evidence>
<keyword evidence="1" id="KW-1133">Transmembrane helix</keyword>
<feature type="transmembrane region" description="Helical" evidence="1">
    <location>
        <begin position="131"/>
        <end position="161"/>
    </location>
</feature>
<gene>
    <name evidence="2" type="ORF">FHU29_001435</name>
</gene>
<dbReference type="InterPro" id="IPR025187">
    <property type="entry name" value="DUF4112"/>
</dbReference>
<dbReference type="Proteomes" id="UP000567922">
    <property type="component" value="Unassembled WGS sequence"/>
</dbReference>
<name>A0A839RM24_9ACTN</name>
<dbReference type="OrthoDB" id="513552at2"/>
<dbReference type="PANTHER" id="PTHR35519:SF2">
    <property type="entry name" value="PH DOMAIN PROTEIN"/>
    <property type="match status" value="1"/>
</dbReference>
<feature type="transmembrane region" description="Helical" evidence="1">
    <location>
        <begin position="76"/>
        <end position="99"/>
    </location>
</feature>
<feature type="transmembrane region" description="Helical" evidence="1">
    <location>
        <begin position="43"/>
        <end position="64"/>
    </location>
</feature>